<evidence type="ECO:0000313" key="2">
    <source>
        <dbReference type="Proteomes" id="UP000821837"/>
    </source>
</evidence>
<dbReference type="Proteomes" id="UP000821837">
    <property type="component" value="Unassembled WGS sequence"/>
</dbReference>
<dbReference type="AlphaFoldDB" id="A0A9D4Q765"/>
<evidence type="ECO:0000313" key="1">
    <source>
        <dbReference type="EMBL" id="KAH7967932.1"/>
    </source>
</evidence>
<dbReference type="EMBL" id="JABSTV010001248">
    <property type="protein sequence ID" value="KAH7967932.1"/>
    <property type="molecule type" value="Genomic_DNA"/>
</dbReference>
<organism evidence="1 2">
    <name type="scientific">Rhipicephalus sanguineus</name>
    <name type="common">Brown dog tick</name>
    <name type="synonym">Ixodes sanguineus</name>
    <dbReference type="NCBI Taxonomy" id="34632"/>
    <lineage>
        <taxon>Eukaryota</taxon>
        <taxon>Metazoa</taxon>
        <taxon>Ecdysozoa</taxon>
        <taxon>Arthropoda</taxon>
        <taxon>Chelicerata</taxon>
        <taxon>Arachnida</taxon>
        <taxon>Acari</taxon>
        <taxon>Parasitiformes</taxon>
        <taxon>Ixodida</taxon>
        <taxon>Ixodoidea</taxon>
        <taxon>Ixodidae</taxon>
        <taxon>Rhipicephalinae</taxon>
        <taxon>Rhipicephalus</taxon>
        <taxon>Rhipicephalus</taxon>
    </lineage>
</organism>
<name>A0A9D4Q765_RHISA</name>
<proteinExistence type="predicted"/>
<keyword evidence="2" id="KW-1185">Reference proteome</keyword>
<comment type="caution">
    <text evidence="1">The sequence shown here is derived from an EMBL/GenBank/DDBJ whole genome shotgun (WGS) entry which is preliminary data.</text>
</comment>
<dbReference type="VEuPathDB" id="VectorBase:RSAN_049285"/>
<protein>
    <submittedName>
        <fullName evidence="1">Uncharacterized protein</fullName>
    </submittedName>
</protein>
<sequence>MAWTSFLFAAGVVRQRAAVYAKLLMWHGATPSSMWLFTGQDIYQMGICDYRDIRMIQEHAHRLHAMHRSSAMASPHKKMALVDWRTARCAATKDGFVPKATMIVQASFRLH</sequence>
<gene>
    <name evidence="1" type="ORF">HPB52_004171</name>
</gene>
<reference evidence="1" key="2">
    <citation type="submission" date="2021-09" db="EMBL/GenBank/DDBJ databases">
        <authorList>
            <person name="Jia N."/>
            <person name="Wang J."/>
            <person name="Shi W."/>
            <person name="Du L."/>
            <person name="Sun Y."/>
            <person name="Zhan W."/>
            <person name="Jiang J."/>
            <person name="Wang Q."/>
            <person name="Zhang B."/>
            <person name="Ji P."/>
            <person name="Sakyi L.B."/>
            <person name="Cui X."/>
            <person name="Yuan T."/>
            <person name="Jiang B."/>
            <person name="Yang W."/>
            <person name="Lam T.T.-Y."/>
            <person name="Chang Q."/>
            <person name="Ding S."/>
            <person name="Wang X."/>
            <person name="Zhu J."/>
            <person name="Ruan X."/>
            <person name="Zhao L."/>
            <person name="Wei J."/>
            <person name="Que T."/>
            <person name="Du C."/>
            <person name="Cheng J."/>
            <person name="Dai P."/>
            <person name="Han X."/>
            <person name="Huang E."/>
            <person name="Gao Y."/>
            <person name="Liu J."/>
            <person name="Shao H."/>
            <person name="Ye R."/>
            <person name="Li L."/>
            <person name="Wei W."/>
            <person name="Wang X."/>
            <person name="Wang C."/>
            <person name="Huo Q."/>
            <person name="Li W."/>
            <person name="Guo W."/>
            <person name="Chen H."/>
            <person name="Chen S."/>
            <person name="Zhou L."/>
            <person name="Zhou L."/>
            <person name="Ni X."/>
            <person name="Tian J."/>
            <person name="Zhou Y."/>
            <person name="Sheng Y."/>
            <person name="Liu T."/>
            <person name="Pan Y."/>
            <person name="Xia L."/>
            <person name="Li J."/>
            <person name="Zhao F."/>
            <person name="Cao W."/>
        </authorList>
    </citation>
    <scope>NUCLEOTIDE SEQUENCE</scope>
    <source>
        <strain evidence="1">Rsan-2018</strain>
        <tissue evidence="1">Larvae</tissue>
    </source>
</reference>
<reference evidence="1" key="1">
    <citation type="journal article" date="2020" name="Cell">
        <title>Large-Scale Comparative Analyses of Tick Genomes Elucidate Their Genetic Diversity and Vector Capacities.</title>
        <authorList>
            <consortium name="Tick Genome and Microbiome Consortium (TIGMIC)"/>
            <person name="Jia N."/>
            <person name="Wang J."/>
            <person name="Shi W."/>
            <person name="Du L."/>
            <person name="Sun Y."/>
            <person name="Zhan W."/>
            <person name="Jiang J.F."/>
            <person name="Wang Q."/>
            <person name="Zhang B."/>
            <person name="Ji P."/>
            <person name="Bell-Sakyi L."/>
            <person name="Cui X.M."/>
            <person name="Yuan T.T."/>
            <person name="Jiang B.G."/>
            <person name="Yang W.F."/>
            <person name="Lam T.T."/>
            <person name="Chang Q.C."/>
            <person name="Ding S.J."/>
            <person name="Wang X.J."/>
            <person name="Zhu J.G."/>
            <person name="Ruan X.D."/>
            <person name="Zhao L."/>
            <person name="Wei J.T."/>
            <person name="Ye R.Z."/>
            <person name="Que T.C."/>
            <person name="Du C.H."/>
            <person name="Zhou Y.H."/>
            <person name="Cheng J.X."/>
            <person name="Dai P.F."/>
            <person name="Guo W.B."/>
            <person name="Han X.H."/>
            <person name="Huang E.J."/>
            <person name="Li L.F."/>
            <person name="Wei W."/>
            <person name="Gao Y.C."/>
            <person name="Liu J.Z."/>
            <person name="Shao H.Z."/>
            <person name="Wang X."/>
            <person name="Wang C.C."/>
            <person name="Yang T.C."/>
            <person name="Huo Q.B."/>
            <person name="Li W."/>
            <person name="Chen H.Y."/>
            <person name="Chen S.E."/>
            <person name="Zhou L.G."/>
            <person name="Ni X.B."/>
            <person name="Tian J.H."/>
            <person name="Sheng Y."/>
            <person name="Liu T."/>
            <person name="Pan Y.S."/>
            <person name="Xia L.Y."/>
            <person name="Li J."/>
            <person name="Zhao F."/>
            <person name="Cao W.C."/>
        </authorList>
    </citation>
    <scope>NUCLEOTIDE SEQUENCE</scope>
    <source>
        <strain evidence="1">Rsan-2018</strain>
    </source>
</reference>
<accession>A0A9D4Q765</accession>